<dbReference type="GO" id="GO:0007005">
    <property type="term" value="P:mitochondrion organization"/>
    <property type="evidence" value="ECO:0007669"/>
    <property type="project" value="TreeGrafter"/>
</dbReference>
<dbReference type="InterPro" id="IPR027065">
    <property type="entry name" value="Lon_Prtase"/>
</dbReference>
<dbReference type="GO" id="GO:0004176">
    <property type="term" value="F:ATP-dependent peptidase activity"/>
    <property type="evidence" value="ECO:0007669"/>
    <property type="project" value="InterPro"/>
</dbReference>
<sequence length="83" mass="9431">MFVCTANDIANIPGPLRDRLDIIHLLPYTTLDKVQITKNHTIPKILTGKELEKGQLTFTDEAIEEIMFLCFLGGMRETERKIG</sequence>
<name>A0A8H3X5W7_GIGMA</name>
<dbReference type="PANTHER" id="PTHR43718">
    <property type="entry name" value="LON PROTEASE"/>
    <property type="match status" value="1"/>
</dbReference>
<proteinExistence type="predicted"/>
<evidence type="ECO:0000313" key="2">
    <source>
        <dbReference type="Proteomes" id="UP000439903"/>
    </source>
</evidence>
<dbReference type="GO" id="GO:0005759">
    <property type="term" value="C:mitochondrial matrix"/>
    <property type="evidence" value="ECO:0007669"/>
    <property type="project" value="TreeGrafter"/>
</dbReference>
<dbReference type="GO" id="GO:0005524">
    <property type="term" value="F:ATP binding"/>
    <property type="evidence" value="ECO:0007669"/>
    <property type="project" value="InterPro"/>
</dbReference>
<accession>A0A8H3X5W7</accession>
<dbReference type="EMBL" id="WTPW01001672">
    <property type="protein sequence ID" value="KAF0421485.1"/>
    <property type="molecule type" value="Genomic_DNA"/>
</dbReference>
<organism evidence="1 2">
    <name type="scientific">Gigaspora margarita</name>
    <dbReference type="NCBI Taxonomy" id="4874"/>
    <lineage>
        <taxon>Eukaryota</taxon>
        <taxon>Fungi</taxon>
        <taxon>Fungi incertae sedis</taxon>
        <taxon>Mucoromycota</taxon>
        <taxon>Glomeromycotina</taxon>
        <taxon>Glomeromycetes</taxon>
        <taxon>Diversisporales</taxon>
        <taxon>Gigasporaceae</taxon>
        <taxon>Gigaspora</taxon>
    </lineage>
</organism>
<dbReference type="SUPFAM" id="SSF52540">
    <property type="entry name" value="P-loop containing nucleoside triphosphate hydrolases"/>
    <property type="match status" value="1"/>
</dbReference>
<dbReference type="InterPro" id="IPR027417">
    <property type="entry name" value="P-loop_NTPase"/>
</dbReference>
<dbReference type="GO" id="GO:0004252">
    <property type="term" value="F:serine-type endopeptidase activity"/>
    <property type="evidence" value="ECO:0007669"/>
    <property type="project" value="InterPro"/>
</dbReference>
<dbReference type="OrthoDB" id="2411602at2759"/>
<dbReference type="GO" id="GO:0051131">
    <property type="term" value="P:chaperone-mediated protein complex assembly"/>
    <property type="evidence" value="ECO:0007669"/>
    <property type="project" value="TreeGrafter"/>
</dbReference>
<dbReference type="AlphaFoldDB" id="A0A8H3X5W7"/>
<dbReference type="Proteomes" id="UP000439903">
    <property type="component" value="Unassembled WGS sequence"/>
</dbReference>
<reference evidence="1 2" key="1">
    <citation type="journal article" date="2019" name="Environ. Microbiol.">
        <title>At the nexus of three kingdoms: the genome of the mycorrhizal fungus Gigaspora margarita provides insights into plant, endobacterial and fungal interactions.</title>
        <authorList>
            <person name="Venice F."/>
            <person name="Ghignone S."/>
            <person name="Salvioli di Fossalunga A."/>
            <person name="Amselem J."/>
            <person name="Novero M."/>
            <person name="Xianan X."/>
            <person name="Sedzielewska Toro K."/>
            <person name="Morin E."/>
            <person name="Lipzen A."/>
            <person name="Grigoriev I.V."/>
            <person name="Henrissat B."/>
            <person name="Martin F.M."/>
            <person name="Bonfante P."/>
        </authorList>
    </citation>
    <scope>NUCLEOTIDE SEQUENCE [LARGE SCALE GENOMIC DNA]</scope>
    <source>
        <strain evidence="1 2">BEG34</strain>
    </source>
</reference>
<dbReference type="Gene3D" id="1.10.8.60">
    <property type="match status" value="1"/>
</dbReference>
<gene>
    <name evidence="1" type="ORF">F8M41_006777</name>
</gene>
<dbReference type="PANTHER" id="PTHR43718:SF2">
    <property type="entry name" value="LON PROTEASE HOMOLOG, MITOCHONDRIAL"/>
    <property type="match status" value="1"/>
</dbReference>
<dbReference type="GO" id="GO:0003697">
    <property type="term" value="F:single-stranded DNA binding"/>
    <property type="evidence" value="ECO:0007669"/>
    <property type="project" value="TreeGrafter"/>
</dbReference>
<comment type="caution">
    <text evidence="1">The sequence shown here is derived from an EMBL/GenBank/DDBJ whole genome shotgun (WGS) entry which is preliminary data.</text>
</comment>
<keyword evidence="2" id="KW-1185">Reference proteome</keyword>
<evidence type="ECO:0000313" key="1">
    <source>
        <dbReference type="EMBL" id="KAF0421485.1"/>
    </source>
</evidence>
<dbReference type="GO" id="GO:0006515">
    <property type="term" value="P:protein quality control for misfolded or incompletely synthesized proteins"/>
    <property type="evidence" value="ECO:0007669"/>
    <property type="project" value="TreeGrafter"/>
</dbReference>
<protein>
    <submittedName>
        <fullName evidence="1">Endopeptidase La</fullName>
    </submittedName>
</protein>